<accession>A4G2H0</accession>
<dbReference type="AlphaFoldDB" id="A4G2H0"/>
<evidence type="ECO:0000313" key="2">
    <source>
        <dbReference type="Proteomes" id="UP000006697"/>
    </source>
</evidence>
<dbReference type="KEGG" id="har:HEAR0497"/>
<reference evidence="1 2" key="1">
    <citation type="journal article" date="2007" name="PLoS Genet.">
        <title>A tale of two oxidation states: bacterial colonization of arsenic-rich environments.</title>
        <authorList>
            <person name="Muller D."/>
            <person name="Medigue C."/>
            <person name="Koechler S."/>
            <person name="Barbe V."/>
            <person name="Barakat M."/>
            <person name="Talla E."/>
            <person name="Bonnefoy V."/>
            <person name="Krin E."/>
            <person name="Arsene-Ploetze F."/>
            <person name="Carapito C."/>
            <person name="Chandler M."/>
            <person name="Cournoyer B."/>
            <person name="Cruveiller S."/>
            <person name="Dossat C."/>
            <person name="Duval S."/>
            <person name="Heymann M."/>
            <person name="Leize E."/>
            <person name="Lieutaud A."/>
            <person name="Lievremont D."/>
            <person name="Makita Y."/>
            <person name="Mangenot S."/>
            <person name="Nitschke W."/>
            <person name="Ortet P."/>
            <person name="Perdrial N."/>
            <person name="Schoepp B."/>
            <person name="Siguier N."/>
            <person name="Simeonova D.D."/>
            <person name="Rouy Z."/>
            <person name="Segurens B."/>
            <person name="Turlin E."/>
            <person name="Vallenet D."/>
            <person name="Van Dorsselaer A."/>
            <person name="Weiss S."/>
            <person name="Weissenbach J."/>
            <person name="Lett M.C."/>
            <person name="Danchin A."/>
            <person name="Bertin P.N."/>
        </authorList>
    </citation>
    <scope>NUCLEOTIDE SEQUENCE [LARGE SCALE GENOMIC DNA]</scope>
    <source>
        <strain evidence="2">ULPAs1</strain>
    </source>
</reference>
<dbReference type="OrthoDB" id="952521at2"/>
<dbReference type="Proteomes" id="UP000006697">
    <property type="component" value="Chromosome"/>
</dbReference>
<gene>
    <name evidence="1" type="ordered locus">HEAR0497</name>
</gene>
<dbReference type="STRING" id="204773.HEAR0497"/>
<dbReference type="eggNOG" id="COG3850">
    <property type="taxonomic scope" value="Bacteria"/>
</dbReference>
<keyword evidence="2" id="KW-1185">Reference proteome</keyword>
<dbReference type="HOGENOM" id="CLU_076817_0_0_4"/>
<dbReference type="EMBL" id="CU207211">
    <property type="protein sequence ID" value="CAL60707.1"/>
    <property type="molecule type" value="Genomic_DNA"/>
</dbReference>
<name>A4G2H0_HERAR</name>
<sequence>MRQLTSRAHFVAAFFMLFLLGTTAAFSKVVTPSAKESIPPLLTVGIFRIESERSYKLSLQMALGILGDQVKRERDRSIASILKMRQDLNGLPDKSTKTTRALTRANIALTDQMDGLPKLNASNASVMYDVNEDLLNKLNTLAFSLESDTNDTNSRVVALALRQASLAQRMAKIVLLRSLDKSMTSKQGLQVDLTQSKIEFQNGLNLLAEEAGSDRLLSSRVELARQQWIFYQTALTSAGTNQTELRNIATTSDRIAEQMIEIVHISYALPLDSLTSARWK</sequence>
<protein>
    <submittedName>
        <fullName evidence="1">Uncharacterized protein</fullName>
    </submittedName>
</protein>
<organism evidence="1 2">
    <name type="scientific">Herminiimonas arsenicoxydans</name>
    <dbReference type="NCBI Taxonomy" id="204773"/>
    <lineage>
        <taxon>Bacteria</taxon>
        <taxon>Pseudomonadati</taxon>
        <taxon>Pseudomonadota</taxon>
        <taxon>Betaproteobacteria</taxon>
        <taxon>Burkholderiales</taxon>
        <taxon>Oxalobacteraceae</taxon>
        <taxon>Herminiimonas</taxon>
    </lineage>
</organism>
<evidence type="ECO:0000313" key="1">
    <source>
        <dbReference type="EMBL" id="CAL60707.1"/>
    </source>
</evidence>
<proteinExistence type="predicted"/>